<dbReference type="EMBL" id="MSDO01000003">
    <property type="protein sequence ID" value="OLO05557.1"/>
    <property type="molecule type" value="Genomic_DNA"/>
</dbReference>
<dbReference type="PANTHER" id="PTHR10094">
    <property type="entry name" value="STEROL CARRIER PROTEIN 2 SCP-2 FAMILY PROTEIN"/>
    <property type="match status" value="1"/>
</dbReference>
<feature type="domain" description="SCP2" evidence="1">
    <location>
        <begin position="14"/>
        <end position="101"/>
    </location>
</feature>
<organism evidence="2 3">
    <name type="scientific">Salinicola socius</name>
    <dbReference type="NCBI Taxonomy" id="404433"/>
    <lineage>
        <taxon>Bacteria</taxon>
        <taxon>Pseudomonadati</taxon>
        <taxon>Pseudomonadota</taxon>
        <taxon>Gammaproteobacteria</taxon>
        <taxon>Oceanospirillales</taxon>
        <taxon>Halomonadaceae</taxon>
        <taxon>Salinicola</taxon>
    </lineage>
</organism>
<comment type="caution">
    <text evidence="2">The sequence shown here is derived from an EMBL/GenBank/DDBJ whole genome shotgun (WGS) entry which is preliminary data.</text>
</comment>
<dbReference type="Pfam" id="PF02036">
    <property type="entry name" value="SCP2"/>
    <property type="match status" value="1"/>
</dbReference>
<evidence type="ECO:0000313" key="2">
    <source>
        <dbReference type="EMBL" id="OLO05557.1"/>
    </source>
</evidence>
<keyword evidence="3" id="KW-1185">Reference proteome</keyword>
<dbReference type="InterPro" id="IPR036527">
    <property type="entry name" value="SCP2_sterol-bd_dom_sf"/>
</dbReference>
<dbReference type="STRING" id="404433.BTW07_03535"/>
<dbReference type="InterPro" id="IPR003033">
    <property type="entry name" value="SCP2_sterol-bd_dom"/>
</dbReference>
<protein>
    <recommendedName>
        <fullName evidence="1">SCP2 domain-containing protein</fullName>
    </recommendedName>
</protein>
<gene>
    <name evidence="2" type="ORF">BTW07_03535</name>
</gene>
<dbReference type="SUPFAM" id="SSF55718">
    <property type="entry name" value="SCP-like"/>
    <property type="match status" value="1"/>
</dbReference>
<reference evidence="2 3" key="1">
    <citation type="submission" date="2016-12" db="EMBL/GenBank/DDBJ databases">
        <title>Draft genome sequences of strains Salinicola socius SMB35, Salinicola sp. MH3R3-1 and Chromohalobacter sp. SMB17 from the Verkhnekamsk potash mining region of Russia.</title>
        <authorList>
            <person name="Mavrodi D.V."/>
            <person name="Olsson B.E."/>
            <person name="Korsakova E.S."/>
            <person name="Pyankova A."/>
            <person name="Mavrodi O.V."/>
            <person name="Plotnikova E.G."/>
        </authorList>
    </citation>
    <scope>NUCLEOTIDE SEQUENCE [LARGE SCALE GENOMIC DNA]</scope>
    <source>
        <strain evidence="2 3">SMB35</strain>
    </source>
</reference>
<evidence type="ECO:0000259" key="1">
    <source>
        <dbReference type="Pfam" id="PF02036"/>
    </source>
</evidence>
<dbReference type="Gene3D" id="3.30.1050.10">
    <property type="entry name" value="SCP2 sterol-binding domain"/>
    <property type="match status" value="1"/>
</dbReference>
<sequence length="106" mass="11657">MDDDQLIAKLRARFDAEAAENVSAIYQFDLDDVEDYHMTIDHGSLDIQPGRHPDPSVTISSDTTTLMALVKKELNAMQALLTGKVKVKGDIGLASRLPKLFSRSSP</sequence>
<dbReference type="Proteomes" id="UP000186878">
    <property type="component" value="Unassembled WGS sequence"/>
</dbReference>
<evidence type="ECO:0000313" key="3">
    <source>
        <dbReference type="Proteomes" id="UP000186878"/>
    </source>
</evidence>
<accession>A0A1Q8SVW1</accession>
<dbReference type="RefSeq" id="WP_075568778.1">
    <property type="nucleotide sequence ID" value="NZ_MSDO01000003.1"/>
</dbReference>
<dbReference type="AlphaFoldDB" id="A0A1Q8SVW1"/>
<proteinExistence type="predicted"/>
<dbReference type="OrthoDB" id="9809312at2"/>
<name>A0A1Q8SVW1_9GAMM</name>
<dbReference type="PANTHER" id="PTHR10094:SF25">
    <property type="entry name" value="SCP2 STEROL-BINDING DOMAIN-CONTAINING PROTEIN 1"/>
    <property type="match status" value="1"/>
</dbReference>
<dbReference type="GO" id="GO:0005829">
    <property type="term" value="C:cytosol"/>
    <property type="evidence" value="ECO:0007669"/>
    <property type="project" value="TreeGrafter"/>
</dbReference>